<feature type="signal peptide" evidence="1">
    <location>
        <begin position="1"/>
        <end position="25"/>
    </location>
</feature>
<evidence type="ECO:0000313" key="2">
    <source>
        <dbReference type="EMBL" id="NHT76126.1"/>
    </source>
</evidence>
<dbReference type="PANTHER" id="PTHR36057">
    <property type="match status" value="1"/>
</dbReference>
<protein>
    <submittedName>
        <fullName evidence="2">DUF1223 domain-containing protein</fullName>
    </submittedName>
</protein>
<dbReference type="AlphaFoldDB" id="A0AA43ZGR5"/>
<keyword evidence="3" id="KW-1185">Reference proteome</keyword>
<sequence length="269" mass="28691">MPASKTSRLSLIGSLFLLAALPAAAEEAKREAVPQTTQVKTADSGLEVTQPKGVVELFTSQGCASCPPADAALKHLIDDGSIVALSYHVDYWNYLGWADTLASKENTARQYAYAKMFGRNGVYTPQAVLNGRDQVNGANLSGIKGRLIALSGADAGMKVPISAERKDDEIDITIGEGNGKANVVIVYFNRQKVVDVEKGENSGKKMSYWHAVRDIQTIGMWDGKSARFVLPASVLDQEKDSGCAILLQQMKDAETPGAIVGAATLMAAQ</sequence>
<gene>
    <name evidence="2" type="ORF">G8E10_10300</name>
</gene>
<dbReference type="PANTHER" id="PTHR36057:SF1">
    <property type="entry name" value="LIPOPROTEIN LIPID ATTACHMENT SITE-LIKE PROTEIN, PUTATIVE (DUF1223)-RELATED"/>
    <property type="match status" value="1"/>
</dbReference>
<dbReference type="SUPFAM" id="SSF52833">
    <property type="entry name" value="Thioredoxin-like"/>
    <property type="match status" value="1"/>
</dbReference>
<dbReference type="Pfam" id="PF06764">
    <property type="entry name" value="DUF1223"/>
    <property type="match status" value="1"/>
</dbReference>
<dbReference type="Proteomes" id="UP001155840">
    <property type="component" value="Unassembled WGS sequence"/>
</dbReference>
<keyword evidence="1" id="KW-0732">Signal</keyword>
<reference evidence="2" key="1">
    <citation type="submission" date="2020-03" db="EMBL/GenBank/DDBJ databases">
        <title>Ferranicluibacter endophyticum gen. nov., sp. nov., a new genus isolated from Rubus ulmifolius Schott. stem.</title>
        <authorList>
            <person name="Roca-Couso R."/>
            <person name="Flores-Felix J.D."/>
            <person name="Igual J.M."/>
            <person name="Rivas R."/>
        </authorList>
    </citation>
    <scope>NUCLEOTIDE SEQUENCE</scope>
    <source>
        <strain evidence="2">CRRU44</strain>
    </source>
</reference>
<proteinExistence type="predicted"/>
<evidence type="ECO:0000256" key="1">
    <source>
        <dbReference type="SAM" id="SignalP"/>
    </source>
</evidence>
<dbReference type="EMBL" id="JAANCM010000004">
    <property type="protein sequence ID" value="NHT76126.1"/>
    <property type="molecule type" value="Genomic_DNA"/>
</dbReference>
<accession>A0AA43ZGR5</accession>
<dbReference type="InterPro" id="IPR010634">
    <property type="entry name" value="DUF1223"/>
</dbReference>
<name>A0AA43ZGR5_9HYPH</name>
<comment type="caution">
    <text evidence="2">The sequence shown here is derived from an EMBL/GenBank/DDBJ whole genome shotgun (WGS) entry which is preliminary data.</text>
</comment>
<dbReference type="RefSeq" id="WP_132712604.1">
    <property type="nucleotide sequence ID" value="NZ_JAANCM010000004.1"/>
</dbReference>
<organism evidence="2 3">
    <name type="scientific">Ferranicluibacter rubi</name>
    <dbReference type="NCBI Taxonomy" id="2715133"/>
    <lineage>
        <taxon>Bacteria</taxon>
        <taxon>Pseudomonadati</taxon>
        <taxon>Pseudomonadota</taxon>
        <taxon>Alphaproteobacteria</taxon>
        <taxon>Hyphomicrobiales</taxon>
        <taxon>Rhizobiaceae</taxon>
        <taxon>Ferranicluibacter</taxon>
    </lineage>
</organism>
<feature type="chain" id="PRO_5041244569" evidence="1">
    <location>
        <begin position="26"/>
        <end position="269"/>
    </location>
</feature>
<dbReference type="InterPro" id="IPR036249">
    <property type="entry name" value="Thioredoxin-like_sf"/>
</dbReference>
<evidence type="ECO:0000313" key="3">
    <source>
        <dbReference type="Proteomes" id="UP001155840"/>
    </source>
</evidence>